<organism evidence="1 2">
    <name type="scientific">Plesiocystis pacifica SIR-1</name>
    <dbReference type="NCBI Taxonomy" id="391625"/>
    <lineage>
        <taxon>Bacteria</taxon>
        <taxon>Pseudomonadati</taxon>
        <taxon>Myxococcota</taxon>
        <taxon>Polyangia</taxon>
        <taxon>Nannocystales</taxon>
        <taxon>Nannocystaceae</taxon>
        <taxon>Plesiocystis</taxon>
    </lineage>
</organism>
<dbReference type="OrthoDB" id="9801098at2"/>
<dbReference type="Proteomes" id="UP000005801">
    <property type="component" value="Unassembled WGS sequence"/>
</dbReference>
<dbReference type="Gene3D" id="3.40.50.450">
    <property type="match status" value="1"/>
</dbReference>
<dbReference type="STRING" id="391625.PPSIR1_00957"/>
<evidence type="ECO:0000313" key="2">
    <source>
        <dbReference type="Proteomes" id="UP000005801"/>
    </source>
</evidence>
<evidence type="ECO:0000313" key="1">
    <source>
        <dbReference type="EMBL" id="EDM76484.1"/>
    </source>
</evidence>
<dbReference type="AlphaFoldDB" id="A6GCC5"/>
<reference evidence="1 2" key="1">
    <citation type="submission" date="2007-06" db="EMBL/GenBank/DDBJ databases">
        <authorList>
            <person name="Shimkets L."/>
            <person name="Ferriera S."/>
            <person name="Johnson J."/>
            <person name="Kravitz S."/>
            <person name="Beeson K."/>
            <person name="Sutton G."/>
            <person name="Rogers Y.-H."/>
            <person name="Friedman R."/>
            <person name="Frazier M."/>
            <person name="Venter J.C."/>
        </authorList>
    </citation>
    <scope>NUCLEOTIDE SEQUENCE [LARGE SCALE GENOMIC DNA]</scope>
    <source>
        <strain evidence="1 2">SIR-1</strain>
    </source>
</reference>
<dbReference type="InterPro" id="IPR052341">
    <property type="entry name" value="LOG_family_nucleotidases"/>
</dbReference>
<evidence type="ECO:0008006" key="3">
    <source>
        <dbReference type="Google" id="ProtNLM"/>
    </source>
</evidence>
<sequence length="381" mass="42298">MVHHEIDSEAALLAFVRAHGHLRGQAIQELDLRPHAALLQGIEGAGAAFLGCTLDAQTIAHLYRTGADLFPPLSEGMALPFRPYRSGLYTVEELYEGFDPGREGSFWTDARDSAIYRYFTKRREAGVPVAIMEALAMRLHDHAIEDAVYDLLHPAEGEERRVVAVMGGHAMRRDQPIFADVARMARTLTRDGFFIATGGGPGAMEASNLGAYFAPFDDGALDQALELLANETDYRAHAYLEFALEVRRRWPPRDSAESLAIPTWFYGHEPTNMFASHVAKYFANSVREDGLLAIAKYGVVYAPGSAGTIQEVFMDACQNHYVTCEVMSPMVLLGVDHWTHKLPVWPLLRAMSEGRPWGELVRLCDRGSEAAAFIRQHPPRS</sequence>
<accession>A6GCC5</accession>
<dbReference type="RefSeq" id="WP_006974366.1">
    <property type="nucleotide sequence ID" value="NZ_ABCS01000064.1"/>
</dbReference>
<dbReference type="PANTHER" id="PTHR43393">
    <property type="entry name" value="CYTOKININ RIBOSIDE 5'-MONOPHOSPHATE PHOSPHORIBOHYDROLASE"/>
    <property type="match status" value="1"/>
</dbReference>
<dbReference type="EMBL" id="ABCS01000064">
    <property type="protein sequence ID" value="EDM76484.1"/>
    <property type="molecule type" value="Genomic_DNA"/>
</dbReference>
<comment type="caution">
    <text evidence="1">The sequence shown here is derived from an EMBL/GenBank/DDBJ whole genome shotgun (WGS) entry which is preliminary data.</text>
</comment>
<name>A6GCC5_9BACT</name>
<dbReference type="PANTHER" id="PTHR43393:SF3">
    <property type="entry name" value="LYSINE DECARBOXYLASE-LIKE PROTEIN"/>
    <property type="match status" value="1"/>
</dbReference>
<gene>
    <name evidence="1" type="ORF">PPSIR1_00957</name>
</gene>
<proteinExistence type="predicted"/>
<dbReference type="GO" id="GO:0005829">
    <property type="term" value="C:cytosol"/>
    <property type="evidence" value="ECO:0007669"/>
    <property type="project" value="TreeGrafter"/>
</dbReference>
<dbReference type="eggNOG" id="COG1611">
    <property type="taxonomic scope" value="Bacteria"/>
</dbReference>
<protein>
    <recommendedName>
        <fullName evidence="3">Rossmann fold nucleotide-binding protein</fullName>
    </recommendedName>
</protein>
<dbReference type="SUPFAM" id="SSF102405">
    <property type="entry name" value="MCP/YpsA-like"/>
    <property type="match status" value="1"/>
</dbReference>
<keyword evidence="2" id="KW-1185">Reference proteome</keyword>